<dbReference type="AlphaFoldDB" id="A0A857J7E3"/>
<evidence type="ECO:0000313" key="4">
    <source>
        <dbReference type="Proteomes" id="UP000464787"/>
    </source>
</evidence>
<protein>
    <submittedName>
        <fullName evidence="3">Alginate export family protein</fullName>
    </submittedName>
</protein>
<evidence type="ECO:0000313" key="3">
    <source>
        <dbReference type="EMBL" id="QHI99627.1"/>
    </source>
</evidence>
<proteinExistence type="predicted"/>
<feature type="chain" id="PRO_5032566818" evidence="1">
    <location>
        <begin position="26"/>
        <end position="428"/>
    </location>
</feature>
<reference evidence="3 4" key="1">
    <citation type="submission" date="2020-01" db="EMBL/GenBank/DDBJ databases">
        <title>Genome sequencing of strain KACC 21265.</title>
        <authorList>
            <person name="Heo J."/>
            <person name="Kim S.-J."/>
            <person name="Kim J.-S."/>
            <person name="Hong S.-B."/>
            <person name="Kwon S.-W."/>
        </authorList>
    </citation>
    <scope>NUCLEOTIDE SEQUENCE [LARGE SCALE GENOMIC DNA]</scope>
    <source>
        <strain evidence="3 4">KACC 21265</strain>
    </source>
</reference>
<feature type="signal peptide" evidence="1">
    <location>
        <begin position="1"/>
        <end position="25"/>
    </location>
</feature>
<dbReference type="InterPro" id="IPR053728">
    <property type="entry name" value="Alginate_Permeability_Chnl"/>
</dbReference>
<dbReference type="Gene3D" id="2.40.160.100">
    <property type="match status" value="1"/>
</dbReference>
<evidence type="ECO:0000256" key="1">
    <source>
        <dbReference type="SAM" id="SignalP"/>
    </source>
</evidence>
<keyword evidence="1" id="KW-0732">Signal</keyword>
<sequence length="428" mass="46161">MPLRPQALQAATMALAAATCLPAHAQDLIDRLGLGGDFREVYESSRHPVFGLDRPSQDDRFLHRLQLHSDIRFGTTSRAYVELVSGRTSGWGGAPAGTQDDSLDILQAFAETRFTPGGQPLDLRAGRQELSFGSSRLVSVREGPNVRRSFDGVRGTWTLAGPMRADVFAVRPVAPRVGSFNDRSSDAEAFWGAYLADIPTALSGMRADIYYLGLNRANAGFADGRAQERRHTVGARLFGKTGAADWNFEGAWQFGRFGTADIRAWTLSSDSGYTAAALPLRPRFGLKADAISGDRRAGDGRLGTFNALYPKLPYFSEANVAAPANLLDLQPNITVSPRSDLQFNLGWNGLWKQARADAFYAPPLVAVAGTAGLGSRYIGQQWVVSGSWAATKRVAVGANYVHFQPGAALRGVGGRAGDFLNLTVHVKF</sequence>
<dbReference type="KEGG" id="xyk:GT347_17580"/>
<organism evidence="3 4">
    <name type="scientific">Xylophilus rhododendri</name>
    <dbReference type="NCBI Taxonomy" id="2697032"/>
    <lineage>
        <taxon>Bacteria</taxon>
        <taxon>Pseudomonadati</taxon>
        <taxon>Pseudomonadota</taxon>
        <taxon>Betaproteobacteria</taxon>
        <taxon>Burkholderiales</taxon>
        <taxon>Xylophilus</taxon>
    </lineage>
</organism>
<gene>
    <name evidence="3" type="ORF">GT347_17580</name>
</gene>
<dbReference type="InterPro" id="IPR025388">
    <property type="entry name" value="Alginate_export_dom"/>
</dbReference>
<dbReference type="RefSeq" id="WP_160553438.1">
    <property type="nucleotide sequence ID" value="NZ_CP047650.1"/>
</dbReference>
<feature type="domain" description="Alginate export" evidence="2">
    <location>
        <begin position="32"/>
        <end position="420"/>
    </location>
</feature>
<name>A0A857J7E3_9BURK</name>
<dbReference type="Pfam" id="PF13372">
    <property type="entry name" value="Alginate_exp"/>
    <property type="match status" value="1"/>
</dbReference>
<evidence type="ECO:0000259" key="2">
    <source>
        <dbReference type="Pfam" id="PF13372"/>
    </source>
</evidence>
<dbReference type="Proteomes" id="UP000464787">
    <property type="component" value="Chromosome"/>
</dbReference>
<keyword evidence="4" id="KW-1185">Reference proteome</keyword>
<dbReference type="EMBL" id="CP047650">
    <property type="protein sequence ID" value="QHI99627.1"/>
    <property type="molecule type" value="Genomic_DNA"/>
</dbReference>
<accession>A0A857J7E3</accession>